<accession>A0A832V108</accession>
<keyword evidence="2" id="KW-1133">Transmembrane helix</keyword>
<dbReference type="GO" id="GO:0030163">
    <property type="term" value="P:protein catabolic process"/>
    <property type="evidence" value="ECO:0007669"/>
    <property type="project" value="InterPro"/>
</dbReference>
<evidence type="ECO:0000256" key="1">
    <source>
        <dbReference type="ARBA" id="ARBA00004141"/>
    </source>
</evidence>
<dbReference type="GO" id="GO:0005524">
    <property type="term" value="F:ATP binding"/>
    <property type="evidence" value="ECO:0007669"/>
    <property type="project" value="InterPro"/>
</dbReference>
<dbReference type="Pfam" id="PF05362">
    <property type="entry name" value="Lon_C"/>
    <property type="match status" value="1"/>
</dbReference>
<keyword evidence="2" id="KW-0472">Membrane</keyword>
<evidence type="ECO:0000313" key="4">
    <source>
        <dbReference type="EMBL" id="HIK00874.1"/>
    </source>
</evidence>
<proteinExistence type="predicted"/>
<dbReference type="GO" id="GO:0006508">
    <property type="term" value="P:proteolysis"/>
    <property type="evidence" value="ECO:0007669"/>
    <property type="project" value="InterPro"/>
</dbReference>
<dbReference type="EMBL" id="DVAB01000042">
    <property type="protein sequence ID" value="HIK00874.1"/>
    <property type="molecule type" value="Genomic_DNA"/>
</dbReference>
<keyword evidence="2" id="KW-0812">Transmembrane</keyword>
<protein>
    <recommendedName>
        <fullName evidence="3">Lon proteolytic domain-containing protein</fullName>
    </recommendedName>
</protein>
<dbReference type="GO" id="GO:0004176">
    <property type="term" value="F:ATP-dependent peptidase activity"/>
    <property type="evidence" value="ECO:0007669"/>
    <property type="project" value="InterPro"/>
</dbReference>
<name>A0A832V108_9ARCH</name>
<dbReference type="InterPro" id="IPR027065">
    <property type="entry name" value="Lon_Prtase"/>
</dbReference>
<dbReference type="InterPro" id="IPR020568">
    <property type="entry name" value="Ribosomal_Su5_D2-typ_SF"/>
</dbReference>
<organism evidence="4 5">
    <name type="scientific">Candidatus Naiadarchaeum limnaeum</name>
    <dbReference type="NCBI Taxonomy" id="2756139"/>
    <lineage>
        <taxon>Archaea</taxon>
        <taxon>Candidatus Undinarchaeota</taxon>
        <taxon>Candidatus Undinarchaeia</taxon>
        <taxon>Candidatus Naiadarchaeales</taxon>
        <taxon>Candidatus Naiadarchaeaceae</taxon>
        <taxon>Candidatus Naiadarchaeum</taxon>
    </lineage>
</organism>
<feature type="transmembrane region" description="Helical" evidence="2">
    <location>
        <begin position="589"/>
        <end position="609"/>
    </location>
</feature>
<evidence type="ECO:0000313" key="5">
    <source>
        <dbReference type="Proteomes" id="UP000646946"/>
    </source>
</evidence>
<feature type="domain" description="Lon proteolytic" evidence="3">
    <location>
        <begin position="46"/>
        <end position="227"/>
    </location>
</feature>
<dbReference type="PANTHER" id="PTHR10046">
    <property type="entry name" value="ATP DEPENDENT LON PROTEASE FAMILY MEMBER"/>
    <property type="match status" value="1"/>
</dbReference>
<evidence type="ECO:0000259" key="3">
    <source>
        <dbReference type="PROSITE" id="PS51786"/>
    </source>
</evidence>
<dbReference type="PROSITE" id="PS51786">
    <property type="entry name" value="LON_PROTEOLYTIC"/>
    <property type="match status" value="1"/>
</dbReference>
<dbReference type="Gene3D" id="3.30.230.10">
    <property type="match status" value="1"/>
</dbReference>
<sequence length="620" mass="68089">MKKLAAVIMVFIVLLLTLGTVQADRHSTASIKVPAVSSEGKGVLTEVEVEIIPGKGRILLNTEPFGGVQLQNSERVAATVAQNFTDKNLSDKDMIITFKAEAFVVDGPSAGGAITIAVISAIENELIRNDTSMSGTIQPDGSIGPVSSIFDKAKAAHEQGFKVFLIPKGQELQAFTVERVETPAPGFTFVRSSVQYRNITRYAAENWNLTVIQISDIKDVYDIMIKGKNATIPNKIISTDETVLEEAALTQVVSPMFRLAKSQILSAEAELAQAKEGLLKSKLDSKTLEDALDLLKISESEVSDAKAALNSNYLYGAANHGFKAAVLSKSANDIIKFNSLSSAEQKSFLNKRKSEASVILRKAQQKLSDISIYETDTGSYEWAVAAQNRLAQAEQQFDQLEGADNPLNALALVEGWNDISVSLYEIAKESVSEKNFNKKMFANSSAQTIVKVANEVQRFTLPPSGVVWLLQVSEREYNKQWYLAAYVDSNTALSRIDAQRALNVRSFEDLTNYAEAQIDSVDDKNSAWAKLYKEQAKLNLFYAQRDQDAELIDDALMFASQAKIYADLAEKVSAAPRATKIQPAEVPSLLLIALIGIFAAGYFIFRFLNEPDLKPKKRRL</sequence>
<dbReference type="GO" id="GO:0004252">
    <property type="term" value="F:serine-type endopeptidase activity"/>
    <property type="evidence" value="ECO:0007669"/>
    <property type="project" value="InterPro"/>
</dbReference>
<dbReference type="Proteomes" id="UP000646946">
    <property type="component" value="Unassembled WGS sequence"/>
</dbReference>
<dbReference type="PRINTS" id="PR00830">
    <property type="entry name" value="ENDOLAPTASE"/>
</dbReference>
<dbReference type="SUPFAM" id="SSF54211">
    <property type="entry name" value="Ribosomal protein S5 domain 2-like"/>
    <property type="match status" value="1"/>
</dbReference>
<keyword evidence="5" id="KW-1185">Reference proteome</keyword>
<dbReference type="AlphaFoldDB" id="A0A832V108"/>
<dbReference type="InterPro" id="IPR014721">
    <property type="entry name" value="Ribsml_uS5_D2-typ_fold_subgr"/>
</dbReference>
<reference evidence="4 5" key="1">
    <citation type="journal article" name="Nat. Commun.">
        <title>Undinarchaeota illuminate DPANN phylogeny and the impact of gene transfer on archaeal evolution.</title>
        <authorList>
            <person name="Dombrowski N."/>
            <person name="Williams T.A."/>
            <person name="Sun J."/>
            <person name="Woodcroft B.J."/>
            <person name="Lee J.H."/>
            <person name="Minh B.Q."/>
            <person name="Rinke C."/>
            <person name="Spang A."/>
        </authorList>
    </citation>
    <scope>NUCLEOTIDE SEQUENCE [LARGE SCALE GENOMIC DNA]</scope>
    <source>
        <strain evidence="4">MAG_bin1129</strain>
    </source>
</reference>
<comment type="caution">
    <text evidence="4">The sequence shown here is derived from an EMBL/GenBank/DDBJ whole genome shotgun (WGS) entry which is preliminary data.</text>
</comment>
<gene>
    <name evidence="4" type="ORF">H1016_05055</name>
</gene>
<comment type="subcellular location">
    <subcellularLocation>
        <location evidence="1">Membrane</location>
        <topology evidence="1">Multi-pass membrane protein</topology>
    </subcellularLocation>
</comment>
<evidence type="ECO:0000256" key="2">
    <source>
        <dbReference type="SAM" id="Phobius"/>
    </source>
</evidence>
<dbReference type="GO" id="GO:0016020">
    <property type="term" value="C:membrane"/>
    <property type="evidence" value="ECO:0007669"/>
    <property type="project" value="UniProtKB-SubCell"/>
</dbReference>
<dbReference type="InterPro" id="IPR008269">
    <property type="entry name" value="Lon_proteolytic"/>
</dbReference>